<feature type="compositionally biased region" description="Basic and acidic residues" evidence="1">
    <location>
        <begin position="90"/>
        <end position="105"/>
    </location>
</feature>
<proteinExistence type="predicted"/>
<organism evidence="2 3">
    <name type="scientific">Monoraphidium neglectum</name>
    <dbReference type="NCBI Taxonomy" id="145388"/>
    <lineage>
        <taxon>Eukaryota</taxon>
        <taxon>Viridiplantae</taxon>
        <taxon>Chlorophyta</taxon>
        <taxon>core chlorophytes</taxon>
        <taxon>Chlorophyceae</taxon>
        <taxon>CS clade</taxon>
        <taxon>Sphaeropleales</taxon>
        <taxon>Selenastraceae</taxon>
        <taxon>Monoraphidium</taxon>
    </lineage>
</organism>
<name>A0A0D2L5Z1_9CHLO</name>
<keyword evidence="3" id="KW-1185">Reference proteome</keyword>
<sequence>MEDSPLVFQRTPQSPAGLRFESWMSSTGKYQGRAAPRTPPTVLMASAARSNPGSAPDSCGPEGSPASSARLMRQWLGATDSAGRPPPRSGRRDQSPAEDAADGRPRAGRGAGGDVGGATPMSILGRDRPLESPPLAGLGSSDADAAGDATPAGDAHAPARSSPRGSPGFGSPPGGRPAAQRLLPKHGAAAAAVPPSPLSKVLDMMMEPPSPGLVLQPAAAASSGGEAPRTPTAAPAATPARMSSVRRGVRATQEPPTPEERVIQLMLRGEAGEGADGAWDGRDRRAYGGGEVRGCGDGGSDDDADNGDDGGSSSGAGSSSDSGDEIAVEDLEALCAAAAAQGAGGSVPDMSPIAEIIGLVLATPAGRGALTASAARKAAGAPGARAEEEDSGAGPRVLFTDD</sequence>
<feature type="region of interest" description="Disordered" evidence="1">
    <location>
        <begin position="1"/>
        <end position="326"/>
    </location>
</feature>
<gene>
    <name evidence="2" type="ORF">MNEG_5540</name>
</gene>
<evidence type="ECO:0000313" key="2">
    <source>
        <dbReference type="EMBL" id="KIZ02419.1"/>
    </source>
</evidence>
<dbReference type="EMBL" id="KK101054">
    <property type="protein sequence ID" value="KIZ02419.1"/>
    <property type="molecule type" value="Genomic_DNA"/>
</dbReference>
<dbReference type="KEGG" id="mng:MNEG_5540"/>
<feature type="compositionally biased region" description="Acidic residues" evidence="1">
    <location>
        <begin position="299"/>
        <end position="308"/>
    </location>
</feature>
<dbReference type="AlphaFoldDB" id="A0A0D2L5Z1"/>
<dbReference type="RefSeq" id="XP_013901438.1">
    <property type="nucleotide sequence ID" value="XM_014045984.1"/>
</dbReference>
<dbReference type="Proteomes" id="UP000054498">
    <property type="component" value="Unassembled WGS sequence"/>
</dbReference>
<feature type="compositionally biased region" description="Low complexity" evidence="1">
    <location>
        <begin position="135"/>
        <end position="166"/>
    </location>
</feature>
<feature type="compositionally biased region" description="Gly residues" evidence="1">
    <location>
        <begin position="287"/>
        <end position="298"/>
    </location>
</feature>
<protein>
    <submittedName>
        <fullName evidence="2">Uncharacterized protein</fullName>
    </submittedName>
</protein>
<reference evidence="2 3" key="1">
    <citation type="journal article" date="2013" name="BMC Genomics">
        <title>Reconstruction of the lipid metabolism for the microalga Monoraphidium neglectum from its genome sequence reveals characteristics suitable for biofuel production.</title>
        <authorList>
            <person name="Bogen C."/>
            <person name="Al-Dilaimi A."/>
            <person name="Albersmeier A."/>
            <person name="Wichmann J."/>
            <person name="Grundmann M."/>
            <person name="Rupp O."/>
            <person name="Lauersen K.J."/>
            <person name="Blifernez-Klassen O."/>
            <person name="Kalinowski J."/>
            <person name="Goesmann A."/>
            <person name="Mussgnug J.H."/>
            <person name="Kruse O."/>
        </authorList>
    </citation>
    <scope>NUCLEOTIDE SEQUENCE [LARGE SCALE GENOMIC DNA]</scope>
    <source>
        <strain evidence="2 3">SAG 48.87</strain>
    </source>
</reference>
<accession>A0A0D2L5Z1</accession>
<dbReference type="GeneID" id="25738417"/>
<feature type="compositionally biased region" description="Low complexity" evidence="1">
    <location>
        <begin position="217"/>
        <end position="241"/>
    </location>
</feature>
<feature type="region of interest" description="Disordered" evidence="1">
    <location>
        <begin position="380"/>
        <end position="402"/>
    </location>
</feature>
<evidence type="ECO:0000313" key="3">
    <source>
        <dbReference type="Proteomes" id="UP000054498"/>
    </source>
</evidence>
<dbReference type="OrthoDB" id="10663382at2759"/>
<evidence type="ECO:0000256" key="1">
    <source>
        <dbReference type="SAM" id="MobiDB-lite"/>
    </source>
</evidence>